<reference evidence="4 5" key="1">
    <citation type="submission" date="2019-03" db="EMBL/GenBank/DDBJ databases">
        <title>Genomic Encyclopedia of Type Strains, Phase IV (KMG-IV): sequencing the most valuable type-strain genomes for metagenomic binning, comparative biology and taxonomic classification.</title>
        <authorList>
            <person name="Goeker M."/>
        </authorList>
    </citation>
    <scope>NUCLEOTIDE SEQUENCE [LARGE SCALE GENOMIC DNA]</scope>
    <source>
        <strain evidence="4 5">DSM 15969</strain>
    </source>
</reference>
<dbReference type="OrthoDB" id="9800680at2"/>
<dbReference type="GO" id="GO:0008830">
    <property type="term" value="F:dTDP-4-dehydrorhamnose 3,5-epimerase activity"/>
    <property type="evidence" value="ECO:0007669"/>
    <property type="project" value="UniProtKB-UniRule"/>
</dbReference>
<evidence type="ECO:0000256" key="2">
    <source>
        <dbReference type="PIRSR" id="PIRSR600888-3"/>
    </source>
</evidence>
<evidence type="ECO:0000313" key="4">
    <source>
        <dbReference type="EMBL" id="TCL36073.1"/>
    </source>
</evidence>
<dbReference type="RefSeq" id="WP_132081660.1">
    <property type="nucleotide sequence ID" value="NZ_SLUI01000009.1"/>
</dbReference>
<dbReference type="GO" id="GO:0005829">
    <property type="term" value="C:cytosol"/>
    <property type="evidence" value="ECO:0007669"/>
    <property type="project" value="TreeGrafter"/>
</dbReference>
<feature type="site" description="Participates in a stacking interaction with the thymidine ring of dTDP-4-oxo-6-deoxyglucose" evidence="2">
    <location>
        <position position="136"/>
    </location>
</feature>
<dbReference type="Pfam" id="PF00908">
    <property type="entry name" value="dTDP_sugar_isom"/>
    <property type="match status" value="1"/>
</dbReference>
<dbReference type="InterPro" id="IPR000888">
    <property type="entry name" value="RmlC-like"/>
</dbReference>
<evidence type="ECO:0000256" key="1">
    <source>
        <dbReference type="PIRSR" id="PIRSR600888-1"/>
    </source>
</evidence>
<dbReference type="UniPathway" id="UPA00124"/>
<feature type="active site" description="Proton acceptor" evidence="1">
    <location>
        <position position="61"/>
    </location>
</feature>
<name>A0A4V2Q8D9_9FIRM</name>
<gene>
    <name evidence="4" type="ORF">EV210_10922</name>
</gene>
<dbReference type="PANTHER" id="PTHR21047">
    <property type="entry name" value="DTDP-6-DEOXY-D-GLUCOSE-3,5 EPIMERASE"/>
    <property type="match status" value="1"/>
</dbReference>
<sequence length="183" mass="20603">MNVIETNLPGVIIIEPKVFGDTRGYFFETWQQARYEAIGIKEKFVQDNVSFSARGVLRGLHYQKPNTQGKLVSVLQGEVFDVAVDIRVGSPNFGQWTGVLLSGENHRQLWVPPGFAHGFCVTSETAYFSYKCTDVYAPQAEGGIIWNDPDIDIEWPLVDVVLSDKDKVYTKLKELAADKLPQY</sequence>
<dbReference type="PANTHER" id="PTHR21047:SF2">
    <property type="entry name" value="THYMIDINE DIPHOSPHO-4-KETO-RHAMNOSE 3,5-EPIMERASE"/>
    <property type="match status" value="1"/>
</dbReference>
<proteinExistence type="inferred from homology"/>
<evidence type="ECO:0000256" key="3">
    <source>
        <dbReference type="RuleBase" id="RU364069"/>
    </source>
</evidence>
<dbReference type="InterPro" id="IPR014710">
    <property type="entry name" value="RmlC-like_jellyroll"/>
</dbReference>
<keyword evidence="5" id="KW-1185">Reference proteome</keyword>
<evidence type="ECO:0000313" key="5">
    <source>
        <dbReference type="Proteomes" id="UP000295063"/>
    </source>
</evidence>
<comment type="catalytic activity">
    <reaction evidence="3">
        <text>dTDP-4-dehydro-6-deoxy-alpha-D-glucose = dTDP-4-dehydro-beta-L-rhamnose</text>
        <dbReference type="Rhea" id="RHEA:16969"/>
        <dbReference type="ChEBI" id="CHEBI:57649"/>
        <dbReference type="ChEBI" id="CHEBI:62830"/>
        <dbReference type="EC" id="5.1.3.13"/>
    </reaction>
</comment>
<comment type="similarity">
    <text evidence="3">Belongs to the dTDP-4-dehydrorhamnose 3,5-epimerase family.</text>
</comment>
<protein>
    <recommendedName>
        <fullName evidence="3">dTDP-4-dehydrorhamnose 3,5-epimerase</fullName>
        <ecNumber evidence="3">5.1.3.13</ecNumber>
    </recommendedName>
    <alternativeName>
        <fullName evidence="3">Thymidine diphospho-4-keto-rhamnose 3,5-epimerase</fullName>
    </alternativeName>
</protein>
<dbReference type="AlphaFoldDB" id="A0A4V2Q8D9"/>
<dbReference type="Proteomes" id="UP000295063">
    <property type="component" value="Unassembled WGS sequence"/>
</dbReference>
<comment type="pathway">
    <text evidence="3">Carbohydrate biosynthesis; dTDP-L-rhamnose biosynthesis.</text>
</comment>
<dbReference type="InterPro" id="IPR011051">
    <property type="entry name" value="RmlC_Cupin_sf"/>
</dbReference>
<dbReference type="EMBL" id="SLUI01000009">
    <property type="protein sequence ID" value="TCL36073.1"/>
    <property type="molecule type" value="Genomic_DNA"/>
</dbReference>
<comment type="caution">
    <text evidence="4">The sequence shown here is derived from an EMBL/GenBank/DDBJ whole genome shotgun (WGS) entry which is preliminary data.</text>
</comment>
<accession>A0A4V2Q8D9</accession>
<dbReference type="GO" id="GO:0019305">
    <property type="term" value="P:dTDP-rhamnose biosynthetic process"/>
    <property type="evidence" value="ECO:0007669"/>
    <property type="project" value="UniProtKB-UniRule"/>
</dbReference>
<comment type="function">
    <text evidence="3">Catalyzes the epimerization of the C3' and C5'positions of dTDP-6-deoxy-D-xylo-4-hexulose, forming dTDP-6-deoxy-L-lyxo-4-hexulose.</text>
</comment>
<dbReference type="SUPFAM" id="SSF51182">
    <property type="entry name" value="RmlC-like cupins"/>
    <property type="match status" value="1"/>
</dbReference>
<feature type="active site" description="Proton donor" evidence="1">
    <location>
        <position position="130"/>
    </location>
</feature>
<comment type="subunit">
    <text evidence="3">Homodimer.</text>
</comment>
<dbReference type="GO" id="GO:0000271">
    <property type="term" value="P:polysaccharide biosynthetic process"/>
    <property type="evidence" value="ECO:0007669"/>
    <property type="project" value="TreeGrafter"/>
</dbReference>
<dbReference type="CDD" id="cd00438">
    <property type="entry name" value="cupin_RmlC"/>
    <property type="match status" value="1"/>
</dbReference>
<dbReference type="NCBIfam" id="TIGR01221">
    <property type="entry name" value="rmlC"/>
    <property type="match status" value="1"/>
</dbReference>
<organism evidence="4 5">
    <name type="scientific">Anaerospora hongkongensis</name>
    <dbReference type="NCBI Taxonomy" id="244830"/>
    <lineage>
        <taxon>Bacteria</taxon>
        <taxon>Bacillati</taxon>
        <taxon>Bacillota</taxon>
        <taxon>Negativicutes</taxon>
        <taxon>Selenomonadales</taxon>
        <taxon>Sporomusaceae</taxon>
        <taxon>Anaerospora</taxon>
    </lineage>
</organism>
<keyword evidence="3" id="KW-0413">Isomerase</keyword>
<dbReference type="Gene3D" id="2.60.120.10">
    <property type="entry name" value="Jelly Rolls"/>
    <property type="match status" value="1"/>
</dbReference>
<dbReference type="EC" id="5.1.3.13" evidence="3"/>